<organism evidence="1 3">
    <name type="scientific">Didymodactylos carnosus</name>
    <dbReference type="NCBI Taxonomy" id="1234261"/>
    <lineage>
        <taxon>Eukaryota</taxon>
        <taxon>Metazoa</taxon>
        <taxon>Spiralia</taxon>
        <taxon>Gnathifera</taxon>
        <taxon>Rotifera</taxon>
        <taxon>Eurotatoria</taxon>
        <taxon>Bdelloidea</taxon>
        <taxon>Philodinida</taxon>
        <taxon>Philodinidae</taxon>
        <taxon>Didymodactylos</taxon>
    </lineage>
</organism>
<gene>
    <name evidence="1" type="ORF">GPM918_LOCUS44628</name>
    <name evidence="2" type="ORF">SRO942_LOCUS46563</name>
</gene>
<dbReference type="EMBL" id="CAJNOQ010045206">
    <property type="protein sequence ID" value="CAF1635576.1"/>
    <property type="molecule type" value="Genomic_DNA"/>
</dbReference>
<protein>
    <submittedName>
        <fullName evidence="1">Uncharacterized protein</fullName>
    </submittedName>
</protein>
<comment type="caution">
    <text evidence="1">The sequence shown here is derived from an EMBL/GenBank/DDBJ whole genome shotgun (WGS) entry which is preliminary data.</text>
</comment>
<proteinExistence type="predicted"/>
<reference evidence="1" key="1">
    <citation type="submission" date="2021-02" db="EMBL/GenBank/DDBJ databases">
        <authorList>
            <person name="Nowell W R."/>
        </authorList>
    </citation>
    <scope>NUCLEOTIDE SEQUENCE</scope>
</reference>
<dbReference type="Proteomes" id="UP000663829">
    <property type="component" value="Unassembled WGS sequence"/>
</dbReference>
<evidence type="ECO:0000313" key="1">
    <source>
        <dbReference type="EMBL" id="CAF1635576.1"/>
    </source>
</evidence>
<sequence length="9" mass="1213">MRRVHPFDR</sequence>
<feature type="non-terminal residue" evidence="1">
    <location>
        <position position="9"/>
    </location>
</feature>
<accession>A0A816DPD0</accession>
<name>A0A816DPD0_9BILA</name>
<evidence type="ECO:0000313" key="3">
    <source>
        <dbReference type="Proteomes" id="UP000663829"/>
    </source>
</evidence>
<dbReference type="EMBL" id="CAJOBC010113478">
    <property type="protein sequence ID" value="CAF4540370.1"/>
    <property type="molecule type" value="Genomic_DNA"/>
</dbReference>
<dbReference type="Proteomes" id="UP000681722">
    <property type="component" value="Unassembled WGS sequence"/>
</dbReference>
<keyword evidence="3" id="KW-1185">Reference proteome</keyword>
<evidence type="ECO:0000313" key="2">
    <source>
        <dbReference type="EMBL" id="CAF4540370.1"/>
    </source>
</evidence>